<evidence type="ECO:0000259" key="2">
    <source>
        <dbReference type="PROSITE" id="PS50112"/>
    </source>
</evidence>
<dbReference type="Pfam" id="PF00990">
    <property type="entry name" value="GGDEF"/>
    <property type="match status" value="1"/>
</dbReference>
<dbReference type="Gene3D" id="3.30.70.270">
    <property type="match status" value="1"/>
</dbReference>
<accession>A0A562PQT4</accession>
<dbReference type="InterPro" id="IPR013767">
    <property type="entry name" value="PAS_fold"/>
</dbReference>
<dbReference type="Gene3D" id="3.30.450.40">
    <property type="match status" value="1"/>
</dbReference>
<organism evidence="5 6">
    <name type="scientific">Pseudoduganella flava</name>
    <dbReference type="NCBI Taxonomy" id="871742"/>
    <lineage>
        <taxon>Bacteria</taxon>
        <taxon>Pseudomonadati</taxon>
        <taxon>Pseudomonadota</taxon>
        <taxon>Betaproteobacteria</taxon>
        <taxon>Burkholderiales</taxon>
        <taxon>Oxalobacteraceae</taxon>
        <taxon>Telluria group</taxon>
        <taxon>Pseudoduganella</taxon>
    </lineage>
</organism>
<evidence type="ECO:0000256" key="1">
    <source>
        <dbReference type="SAM" id="Coils"/>
    </source>
</evidence>
<dbReference type="InterPro" id="IPR035965">
    <property type="entry name" value="PAS-like_dom_sf"/>
</dbReference>
<dbReference type="NCBIfam" id="TIGR00254">
    <property type="entry name" value="GGDEF"/>
    <property type="match status" value="1"/>
</dbReference>
<dbReference type="SUPFAM" id="SSF55785">
    <property type="entry name" value="PYP-like sensor domain (PAS domain)"/>
    <property type="match status" value="2"/>
</dbReference>
<dbReference type="SMART" id="SM00091">
    <property type="entry name" value="PAS"/>
    <property type="match status" value="2"/>
</dbReference>
<evidence type="ECO:0000313" key="6">
    <source>
        <dbReference type="Proteomes" id="UP000315112"/>
    </source>
</evidence>
<dbReference type="InterPro" id="IPR001610">
    <property type="entry name" value="PAC"/>
</dbReference>
<feature type="coiled-coil region" evidence="1">
    <location>
        <begin position="303"/>
        <end position="334"/>
    </location>
</feature>
<dbReference type="PROSITE" id="PS50112">
    <property type="entry name" value="PAS"/>
    <property type="match status" value="2"/>
</dbReference>
<dbReference type="CDD" id="cd00130">
    <property type="entry name" value="PAS"/>
    <property type="match status" value="2"/>
</dbReference>
<dbReference type="CDD" id="cd01949">
    <property type="entry name" value="GGDEF"/>
    <property type="match status" value="1"/>
</dbReference>
<dbReference type="PROSITE" id="PS50887">
    <property type="entry name" value="GGDEF"/>
    <property type="match status" value="1"/>
</dbReference>
<proteinExistence type="predicted"/>
<dbReference type="InterPro" id="IPR013655">
    <property type="entry name" value="PAS_fold_3"/>
</dbReference>
<dbReference type="Pfam" id="PF08447">
    <property type="entry name" value="PAS_3"/>
    <property type="match status" value="1"/>
</dbReference>
<feature type="domain" description="PAS" evidence="2">
    <location>
        <begin position="352"/>
        <end position="407"/>
    </location>
</feature>
<dbReference type="SUPFAM" id="SSF55073">
    <property type="entry name" value="Nucleotide cyclase"/>
    <property type="match status" value="1"/>
</dbReference>
<evidence type="ECO:0000259" key="3">
    <source>
        <dbReference type="PROSITE" id="PS50113"/>
    </source>
</evidence>
<dbReference type="GO" id="GO:0006355">
    <property type="term" value="P:regulation of DNA-templated transcription"/>
    <property type="evidence" value="ECO:0007669"/>
    <property type="project" value="InterPro"/>
</dbReference>
<dbReference type="PANTHER" id="PTHR44757:SF2">
    <property type="entry name" value="BIOFILM ARCHITECTURE MAINTENANCE PROTEIN MBAA"/>
    <property type="match status" value="1"/>
</dbReference>
<sequence length="646" mass="71511">MNEPISSRDPRPPDEAGRVALLHALQLLDTPPEPVFDRVTRLASQLLGVPVTLFSLVDAERQWFKSRVGTPLTETPRNISFCTHAIAQDAPLVVPDTLEDPRFAANPLVLGLPGLRFYAGVPVRTAAGHAIGTLCAMDTRPRALAAAELAALEDLAAIVADEVQRREQMSAARDHLHTADVAMRATQERLRSIFELASFGIALIDMQGRWMTVNAAACAILGYSEQEFRQLTFWQITHPDDRAVDKAAVQEMLAGRIGQYERQKRYLRHDGGAVWVHTTISLKRDDAGQPAYFIVAVIDIQARKEAEQQLAALHADLEDRVRARTRELQGANERLTAAIASQRHAEQALRTREAQLTSVLEYANDAYIGIDDTGRVIAWNRQAERTFQWTADEAQGRRLEDLIIPQEMHAQHERGIARFRATGEAVVLGKRLELPAHRKDGSALTVEVRIHATRIDDRVTFSAFLHDITERKRAEAQREHDIRHDPLTGLLNRRALAELLPQAQARSRRHGIGFAVLFIDLDGFKAVNDRLGHEAGDELLREVARRLRAAVRANDSVVRLAGDEFVVVLEGQPYTLAEARTVAEKLIAALVQPVAAGAGEAAIGASIGIALHALEGELDAAELLREADRQMYLAKQAGRGWIRPLP</sequence>
<dbReference type="RefSeq" id="WP_229418812.1">
    <property type="nucleotide sequence ID" value="NZ_CP046904.1"/>
</dbReference>
<protein>
    <submittedName>
        <fullName evidence="5">PAS domain S-box-containing protein/diguanylate cyclase (GGDEF)-like protein</fullName>
    </submittedName>
</protein>
<dbReference type="InterPro" id="IPR043128">
    <property type="entry name" value="Rev_trsase/Diguanyl_cyclase"/>
</dbReference>
<dbReference type="AlphaFoldDB" id="A0A562PQT4"/>
<comment type="caution">
    <text evidence="5">The sequence shown here is derived from an EMBL/GenBank/DDBJ whole genome shotgun (WGS) entry which is preliminary data.</text>
</comment>
<dbReference type="Gene3D" id="3.30.450.20">
    <property type="entry name" value="PAS domain"/>
    <property type="match status" value="2"/>
</dbReference>
<dbReference type="Pfam" id="PF01590">
    <property type="entry name" value="GAF"/>
    <property type="match status" value="1"/>
</dbReference>
<dbReference type="InterPro" id="IPR000700">
    <property type="entry name" value="PAS-assoc_C"/>
</dbReference>
<dbReference type="InterPro" id="IPR029016">
    <property type="entry name" value="GAF-like_dom_sf"/>
</dbReference>
<feature type="domain" description="PAS" evidence="2">
    <location>
        <begin position="186"/>
        <end position="256"/>
    </location>
</feature>
<dbReference type="PANTHER" id="PTHR44757">
    <property type="entry name" value="DIGUANYLATE CYCLASE DGCP"/>
    <property type="match status" value="1"/>
</dbReference>
<dbReference type="SMART" id="SM00086">
    <property type="entry name" value="PAC"/>
    <property type="match status" value="2"/>
</dbReference>
<dbReference type="GO" id="GO:0003824">
    <property type="term" value="F:catalytic activity"/>
    <property type="evidence" value="ECO:0007669"/>
    <property type="project" value="UniProtKB-ARBA"/>
</dbReference>
<dbReference type="PROSITE" id="PS50113">
    <property type="entry name" value="PAC"/>
    <property type="match status" value="2"/>
</dbReference>
<name>A0A562PQT4_9BURK</name>
<feature type="domain" description="GGDEF" evidence="4">
    <location>
        <begin position="512"/>
        <end position="646"/>
    </location>
</feature>
<dbReference type="InterPro" id="IPR000160">
    <property type="entry name" value="GGDEF_dom"/>
</dbReference>
<dbReference type="EMBL" id="VLKW01000005">
    <property type="protein sequence ID" value="TWI46811.1"/>
    <property type="molecule type" value="Genomic_DNA"/>
</dbReference>
<dbReference type="InterPro" id="IPR000014">
    <property type="entry name" value="PAS"/>
</dbReference>
<dbReference type="InterPro" id="IPR052155">
    <property type="entry name" value="Biofilm_reg_signaling"/>
</dbReference>
<dbReference type="SUPFAM" id="SSF55781">
    <property type="entry name" value="GAF domain-like"/>
    <property type="match status" value="1"/>
</dbReference>
<dbReference type="NCBIfam" id="TIGR00229">
    <property type="entry name" value="sensory_box"/>
    <property type="match status" value="2"/>
</dbReference>
<dbReference type="SMART" id="SM00267">
    <property type="entry name" value="GGDEF"/>
    <property type="match status" value="1"/>
</dbReference>
<dbReference type="SMART" id="SM00065">
    <property type="entry name" value="GAF"/>
    <property type="match status" value="1"/>
</dbReference>
<dbReference type="FunFam" id="3.30.70.270:FF:000001">
    <property type="entry name" value="Diguanylate cyclase domain protein"/>
    <property type="match status" value="1"/>
</dbReference>
<evidence type="ECO:0000259" key="4">
    <source>
        <dbReference type="PROSITE" id="PS50887"/>
    </source>
</evidence>
<dbReference type="InterPro" id="IPR029787">
    <property type="entry name" value="Nucleotide_cyclase"/>
</dbReference>
<gene>
    <name evidence="5" type="ORF">IP92_03174</name>
</gene>
<dbReference type="Pfam" id="PF00989">
    <property type="entry name" value="PAS"/>
    <property type="match status" value="1"/>
</dbReference>
<feature type="domain" description="PAC" evidence="3">
    <location>
        <begin position="260"/>
        <end position="312"/>
    </location>
</feature>
<reference evidence="5 6" key="1">
    <citation type="journal article" date="2015" name="Stand. Genomic Sci.">
        <title>Genomic Encyclopedia of Bacterial and Archaeal Type Strains, Phase III: the genomes of soil and plant-associated and newly described type strains.</title>
        <authorList>
            <person name="Whitman W.B."/>
            <person name="Woyke T."/>
            <person name="Klenk H.P."/>
            <person name="Zhou Y."/>
            <person name="Lilburn T.G."/>
            <person name="Beck B.J."/>
            <person name="De Vos P."/>
            <person name="Vandamme P."/>
            <person name="Eisen J.A."/>
            <person name="Garrity G."/>
            <person name="Hugenholtz P."/>
            <person name="Kyrpides N.C."/>
        </authorList>
    </citation>
    <scope>NUCLEOTIDE SEQUENCE [LARGE SCALE GENOMIC DNA]</scope>
    <source>
        <strain evidence="5 6">CGMCC 1.10685</strain>
    </source>
</reference>
<keyword evidence="1" id="KW-0175">Coiled coil</keyword>
<dbReference type="InterPro" id="IPR003018">
    <property type="entry name" value="GAF"/>
</dbReference>
<evidence type="ECO:0000313" key="5">
    <source>
        <dbReference type="EMBL" id="TWI46811.1"/>
    </source>
</evidence>
<dbReference type="Proteomes" id="UP000315112">
    <property type="component" value="Unassembled WGS sequence"/>
</dbReference>
<feature type="domain" description="PAC" evidence="3">
    <location>
        <begin position="430"/>
        <end position="480"/>
    </location>
</feature>